<dbReference type="EMBL" id="JAAIUW010000008">
    <property type="protein sequence ID" value="KAF7818383.1"/>
    <property type="molecule type" value="Genomic_DNA"/>
</dbReference>
<keyword evidence="2" id="KW-1185">Reference proteome</keyword>
<comment type="caution">
    <text evidence="1">The sequence shown here is derived from an EMBL/GenBank/DDBJ whole genome shotgun (WGS) entry which is preliminary data.</text>
</comment>
<protein>
    <submittedName>
        <fullName evidence="1">Uncharacterized protein</fullName>
    </submittedName>
</protein>
<name>A0A834TA75_9FABA</name>
<gene>
    <name evidence="1" type="ORF">G2W53_023838</name>
</gene>
<evidence type="ECO:0000313" key="1">
    <source>
        <dbReference type="EMBL" id="KAF7818383.1"/>
    </source>
</evidence>
<organism evidence="1 2">
    <name type="scientific">Senna tora</name>
    <dbReference type="NCBI Taxonomy" id="362788"/>
    <lineage>
        <taxon>Eukaryota</taxon>
        <taxon>Viridiplantae</taxon>
        <taxon>Streptophyta</taxon>
        <taxon>Embryophyta</taxon>
        <taxon>Tracheophyta</taxon>
        <taxon>Spermatophyta</taxon>
        <taxon>Magnoliopsida</taxon>
        <taxon>eudicotyledons</taxon>
        <taxon>Gunneridae</taxon>
        <taxon>Pentapetalae</taxon>
        <taxon>rosids</taxon>
        <taxon>fabids</taxon>
        <taxon>Fabales</taxon>
        <taxon>Fabaceae</taxon>
        <taxon>Caesalpinioideae</taxon>
        <taxon>Cassia clade</taxon>
        <taxon>Senna</taxon>
    </lineage>
</organism>
<dbReference type="AlphaFoldDB" id="A0A834TA75"/>
<evidence type="ECO:0000313" key="2">
    <source>
        <dbReference type="Proteomes" id="UP000634136"/>
    </source>
</evidence>
<proteinExistence type="predicted"/>
<dbReference type="Proteomes" id="UP000634136">
    <property type="component" value="Unassembled WGS sequence"/>
</dbReference>
<reference evidence="1" key="1">
    <citation type="submission" date="2020-09" db="EMBL/GenBank/DDBJ databases">
        <title>Genome-Enabled Discovery of Anthraquinone Biosynthesis in Senna tora.</title>
        <authorList>
            <person name="Kang S.-H."/>
            <person name="Pandey R.P."/>
            <person name="Lee C.-M."/>
            <person name="Sim J.-S."/>
            <person name="Jeong J.-T."/>
            <person name="Choi B.-S."/>
            <person name="Jung M."/>
            <person name="Ginzburg D."/>
            <person name="Zhao K."/>
            <person name="Won S.Y."/>
            <person name="Oh T.-J."/>
            <person name="Yu Y."/>
            <person name="Kim N.-H."/>
            <person name="Lee O.R."/>
            <person name="Lee T.-H."/>
            <person name="Bashyal P."/>
            <person name="Kim T.-S."/>
            <person name="Lee W.-H."/>
            <person name="Kawkins C."/>
            <person name="Kim C.-K."/>
            <person name="Kim J.S."/>
            <person name="Ahn B.O."/>
            <person name="Rhee S.Y."/>
            <person name="Sohng J.K."/>
        </authorList>
    </citation>
    <scope>NUCLEOTIDE SEQUENCE</scope>
    <source>
        <tissue evidence="1">Leaf</tissue>
    </source>
</reference>
<sequence>MLKYPSELLEFYKLGDPRCKSLGSKINNKLVAKSKDDEEGMLISAT</sequence>
<accession>A0A834TA75</accession>